<feature type="transmembrane region" description="Helical" evidence="1">
    <location>
        <begin position="167"/>
        <end position="187"/>
    </location>
</feature>
<evidence type="ECO:0000313" key="2">
    <source>
        <dbReference type="EMBL" id="SVD33667.1"/>
    </source>
</evidence>
<feature type="transmembrane region" description="Helical" evidence="1">
    <location>
        <begin position="89"/>
        <end position="111"/>
    </location>
</feature>
<feature type="transmembrane region" description="Helical" evidence="1">
    <location>
        <begin position="12"/>
        <end position="34"/>
    </location>
</feature>
<feature type="transmembrane region" description="Helical" evidence="1">
    <location>
        <begin position="54"/>
        <end position="77"/>
    </location>
</feature>
<dbReference type="EMBL" id="UINC01144263">
    <property type="protein sequence ID" value="SVD33667.1"/>
    <property type="molecule type" value="Genomic_DNA"/>
</dbReference>
<feature type="transmembrane region" description="Helical" evidence="1">
    <location>
        <begin position="131"/>
        <end position="155"/>
    </location>
</feature>
<proteinExistence type="predicted"/>
<feature type="transmembrane region" description="Helical" evidence="1">
    <location>
        <begin position="199"/>
        <end position="219"/>
    </location>
</feature>
<organism evidence="2">
    <name type="scientific">marine metagenome</name>
    <dbReference type="NCBI Taxonomy" id="408172"/>
    <lineage>
        <taxon>unclassified sequences</taxon>
        <taxon>metagenomes</taxon>
        <taxon>ecological metagenomes</taxon>
    </lineage>
</organism>
<reference evidence="2" key="1">
    <citation type="submission" date="2018-05" db="EMBL/GenBank/DDBJ databases">
        <authorList>
            <person name="Lanie J.A."/>
            <person name="Ng W.-L."/>
            <person name="Kazmierczak K.M."/>
            <person name="Andrzejewski T.M."/>
            <person name="Davidsen T.M."/>
            <person name="Wayne K.J."/>
            <person name="Tettelin H."/>
            <person name="Glass J.I."/>
            <person name="Rusch D."/>
            <person name="Podicherti R."/>
            <person name="Tsui H.-C.T."/>
            <person name="Winkler M.E."/>
        </authorList>
    </citation>
    <scope>NUCLEOTIDE SEQUENCE</scope>
</reference>
<evidence type="ECO:0008006" key="3">
    <source>
        <dbReference type="Google" id="ProtNLM"/>
    </source>
</evidence>
<keyword evidence="1" id="KW-1133">Transmembrane helix</keyword>
<keyword evidence="1" id="KW-0472">Membrane</keyword>
<gene>
    <name evidence="2" type="ORF">METZ01_LOCUS386521</name>
</gene>
<protein>
    <recommendedName>
        <fullName evidence="3">DUF998 domain-containing protein</fullName>
    </recommendedName>
</protein>
<keyword evidence="1" id="KW-0812">Transmembrane</keyword>
<dbReference type="AlphaFoldDB" id="A0A382UHX3"/>
<evidence type="ECO:0000256" key="1">
    <source>
        <dbReference type="SAM" id="Phobius"/>
    </source>
</evidence>
<sequence>MGTVSINKLGGYSVMLGPIIALIGYFLQPGGMLIDAADPANATASLMAITSNSTLGTVTGIVVSLGLIIFLYGLFVVRENVAANGNGSALAGYGTQFLMIGIIGWVISSGLNSAIAGSSLAVASEAAAAGALYAATLGIGAISGLLAGLGFLALALAISTRDDSNKIFALVAAVVAIVAVIAVLVGGFDSAQLEAMQPVIGVCYLIHCAWLITLGLGLINKE</sequence>
<accession>A0A382UHX3</accession>
<name>A0A382UHX3_9ZZZZ</name>